<reference evidence="2" key="1">
    <citation type="journal article" date="2019" name="Int. J. Syst. Evol. Microbiol.">
        <title>The Global Catalogue of Microorganisms (GCM) 10K type strain sequencing project: providing services to taxonomists for standard genome sequencing and annotation.</title>
        <authorList>
            <consortium name="The Broad Institute Genomics Platform"/>
            <consortium name="The Broad Institute Genome Sequencing Center for Infectious Disease"/>
            <person name="Wu L."/>
            <person name="Ma J."/>
        </authorList>
    </citation>
    <scope>NUCLEOTIDE SEQUENCE [LARGE SCALE GENOMIC DNA]</scope>
    <source>
        <strain evidence="2">CGMCC 1.16275</strain>
    </source>
</reference>
<dbReference type="EMBL" id="JBHTCM010000009">
    <property type="protein sequence ID" value="MFC7333093.1"/>
    <property type="molecule type" value="Genomic_DNA"/>
</dbReference>
<comment type="caution">
    <text evidence="1">The sequence shown here is derived from an EMBL/GenBank/DDBJ whole genome shotgun (WGS) entry which is preliminary data.</text>
</comment>
<organism evidence="1 2">
    <name type="scientific">Rhodocista pekingensis</name>
    <dbReference type="NCBI Taxonomy" id="201185"/>
    <lineage>
        <taxon>Bacteria</taxon>
        <taxon>Pseudomonadati</taxon>
        <taxon>Pseudomonadota</taxon>
        <taxon>Alphaproteobacteria</taxon>
        <taxon>Rhodospirillales</taxon>
        <taxon>Azospirillaceae</taxon>
        <taxon>Rhodocista</taxon>
    </lineage>
</organism>
<sequence length="198" mass="21174">MSDLVWPLDLRPASQEFYIQTLSTVWASPYTGQNQVLERDGARWVSRLTFQRGDPVARQVDALIASLRGPAGTVLVPDWRTLAARGTLTGTPQLAGGSGRSLTVTGFAPGATGVLLPGDLIQTSPGRAHLVTGTVTAGLDGNALVPVEPRLREPVAIGPLVTTACRVRMRLSSDDAGRNPTRPPRRSEWSLELFEVLA</sequence>
<protein>
    <submittedName>
        <fullName evidence="1">Uncharacterized protein</fullName>
    </submittedName>
</protein>
<dbReference type="Proteomes" id="UP001596456">
    <property type="component" value="Unassembled WGS sequence"/>
</dbReference>
<name>A0ABW2KSY3_9PROT</name>
<dbReference type="RefSeq" id="WP_377357949.1">
    <property type="nucleotide sequence ID" value="NZ_JBHTCM010000009.1"/>
</dbReference>
<accession>A0ABW2KSY3</accession>
<evidence type="ECO:0000313" key="1">
    <source>
        <dbReference type="EMBL" id="MFC7333093.1"/>
    </source>
</evidence>
<gene>
    <name evidence="1" type="ORF">ACFQPS_07955</name>
</gene>
<evidence type="ECO:0000313" key="2">
    <source>
        <dbReference type="Proteomes" id="UP001596456"/>
    </source>
</evidence>
<keyword evidence="2" id="KW-1185">Reference proteome</keyword>
<proteinExistence type="predicted"/>